<organism evidence="1 2">
    <name type="scientific">Xenorhabdus kozodoii</name>
    <dbReference type="NCBI Taxonomy" id="351676"/>
    <lineage>
        <taxon>Bacteria</taxon>
        <taxon>Pseudomonadati</taxon>
        <taxon>Pseudomonadota</taxon>
        <taxon>Gammaproteobacteria</taxon>
        <taxon>Enterobacterales</taxon>
        <taxon>Morganellaceae</taxon>
        <taxon>Xenorhabdus</taxon>
    </lineage>
</organism>
<gene>
    <name evidence="1" type="ORF">Xkoz_01671</name>
</gene>
<proteinExistence type="predicted"/>
<accession>A0A2D0LCW6</accession>
<name>A0A2D0LCW6_9GAMM</name>
<protein>
    <submittedName>
        <fullName evidence="1">Uncharacterized protein</fullName>
    </submittedName>
</protein>
<keyword evidence="2" id="KW-1185">Reference proteome</keyword>
<dbReference type="EMBL" id="NJCX01000010">
    <property type="protein sequence ID" value="PHM73539.1"/>
    <property type="molecule type" value="Genomic_DNA"/>
</dbReference>
<comment type="caution">
    <text evidence="1">The sequence shown here is derived from an EMBL/GenBank/DDBJ whole genome shotgun (WGS) entry which is preliminary data.</text>
</comment>
<reference evidence="1 2" key="1">
    <citation type="journal article" date="2017" name="Nat. Microbiol.">
        <title>Natural product diversity associated with the nematode symbionts Photorhabdus and Xenorhabdus.</title>
        <authorList>
            <person name="Tobias N.J."/>
            <person name="Wolff H."/>
            <person name="Djahanschiri B."/>
            <person name="Grundmann F."/>
            <person name="Kronenwerth M."/>
            <person name="Shi Y.M."/>
            <person name="Simonyi S."/>
            <person name="Grun P."/>
            <person name="Shapiro-Ilan D."/>
            <person name="Pidot S.J."/>
            <person name="Stinear T.P."/>
            <person name="Ebersberger I."/>
            <person name="Bode H.B."/>
        </authorList>
    </citation>
    <scope>NUCLEOTIDE SEQUENCE [LARGE SCALE GENOMIC DNA]</scope>
    <source>
        <strain evidence="1 2">DSM 17907</strain>
    </source>
</reference>
<dbReference type="AlphaFoldDB" id="A0A2D0LCW6"/>
<sequence length="37" mass="3816">MGVFVGGAGLNVSTEEKGKKVISKASVRLAKQGHCDN</sequence>
<evidence type="ECO:0000313" key="1">
    <source>
        <dbReference type="EMBL" id="PHM73539.1"/>
    </source>
</evidence>
<dbReference type="Proteomes" id="UP000221101">
    <property type="component" value="Unassembled WGS sequence"/>
</dbReference>
<evidence type="ECO:0000313" key="2">
    <source>
        <dbReference type="Proteomes" id="UP000221101"/>
    </source>
</evidence>